<gene>
    <name evidence="1" type="ORF">JI435_401140</name>
</gene>
<sequence>MKLVRSCLIIFYDLSGARFLVFWLGISSNYQVLIWEFLDSRNAHCARRPMSIYSVVEVVDVHGMAPHHDAIFEQIISTTLNLEVLSLRNIDSA</sequence>
<dbReference type="AlphaFoldDB" id="A0A7U2ER40"/>
<evidence type="ECO:0000313" key="2">
    <source>
        <dbReference type="Proteomes" id="UP000663193"/>
    </source>
</evidence>
<organism evidence="1 2">
    <name type="scientific">Phaeosphaeria nodorum (strain SN15 / ATCC MYA-4574 / FGSC 10173)</name>
    <name type="common">Glume blotch fungus</name>
    <name type="synonym">Parastagonospora nodorum</name>
    <dbReference type="NCBI Taxonomy" id="321614"/>
    <lineage>
        <taxon>Eukaryota</taxon>
        <taxon>Fungi</taxon>
        <taxon>Dikarya</taxon>
        <taxon>Ascomycota</taxon>
        <taxon>Pezizomycotina</taxon>
        <taxon>Dothideomycetes</taxon>
        <taxon>Pleosporomycetidae</taxon>
        <taxon>Pleosporales</taxon>
        <taxon>Pleosporineae</taxon>
        <taxon>Phaeosphaeriaceae</taxon>
        <taxon>Parastagonospora</taxon>
    </lineage>
</organism>
<dbReference type="Proteomes" id="UP000663193">
    <property type="component" value="Chromosome 1"/>
</dbReference>
<keyword evidence="2" id="KW-1185">Reference proteome</keyword>
<name>A0A7U2ER40_PHANO</name>
<reference evidence="2" key="1">
    <citation type="journal article" date="2021" name="BMC Genomics">
        <title>Chromosome-level genome assembly and manually-curated proteome of model necrotroph Parastagonospora nodorum Sn15 reveals a genome-wide trove of candidate effector homologs, and redundancy of virulence-related functions within an accessory chromosome.</title>
        <authorList>
            <person name="Bertazzoni S."/>
            <person name="Jones D.A.B."/>
            <person name="Phan H.T."/>
            <person name="Tan K.-C."/>
            <person name="Hane J.K."/>
        </authorList>
    </citation>
    <scope>NUCLEOTIDE SEQUENCE [LARGE SCALE GENOMIC DNA]</scope>
    <source>
        <strain evidence="2">SN15 / ATCC MYA-4574 / FGSC 10173)</strain>
    </source>
</reference>
<dbReference type="VEuPathDB" id="FungiDB:JI435_401140"/>
<proteinExistence type="predicted"/>
<protein>
    <submittedName>
        <fullName evidence="1">Uncharacterized protein</fullName>
    </submittedName>
</protein>
<accession>A0A7U2ER40</accession>
<evidence type="ECO:0000313" key="1">
    <source>
        <dbReference type="EMBL" id="QRC91266.1"/>
    </source>
</evidence>
<dbReference type="EMBL" id="CP069023">
    <property type="protein sequence ID" value="QRC91266.1"/>
    <property type="molecule type" value="Genomic_DNA"/>
</dbReference>